<evidence type="ECO:0000259" key="1">
    <source>
        <dbReference type="SMART" id="SM00481"/>
    </source>
</evidence>
<proteinExistence type="predicted"/>
<dbReference type="OrthoDB" id="9808747at2"/>
<dbReference type="SMART" id="SM00481">
    <property type="entry name" value="POLIIIAc"/>
    <property type="match status" value="1"/>
</dbReference>
<accession>A0A498R3N7</accession>
<dbReference type="InterPro" id="IPR004013">
    <property type="entry name" value="PHP_dom"/>
</dbReference>
<keyword evidence="3" id="KW-1185">Reference proteome</keyword>
<dbReference type="InterPro" id="IPR050243">
    <property type="entry name" value="PHP_phosphatase"/>
</dbReference>
<reference evidence="2 3" key="1">
    <citation type="submission" date="2018-06" db="EMBL/GenBank/DDBJ databases">
        <authorList>
            <person name="Strepis N."/>
        </authorList>
    </citation>
    <scope>NUCLEOTIDE SEQUENCE [LARGE SCALE GENOMIC DNA]</scope>
    <source>
        <strain evidence="2">LUCI</strain>
    </source>
</reference>
<dbReference type="EMBL" id="UPPP01000056">
    <property type="protein sequence ID" value="VBB05467.1"/>
    <property type="molecule type" value="Genomic_DNA"/>
</dbReference>
<dbReference type="AlphaFoldDB" id="A0A498R3N7"/>
<dbReference type="GO" id="GO:0008270">
    <property type="term" value="F:zinc ion binding"/>
    <property type="evidence" value="ECO:0007669"/>
    <property type="project" value="TreeGrafter"/>
</dbReference>
<dbReference type="CDD" id="cd07437">
    <property type="entry name" value="PHP_HisPPase_Ycdx_like"/>
    <property type="match status" value="1"/>
</dbReference>
<dbReference type="SUPFAM" id="SSF89550">
    <property type="entry name" value="PHP domain-like"/>
    <property type="match status" value="1"/>
</dbReference>
<dbReference type="NCBIfam" id="NF006702">
    <property type="entry name" value="PRK09248.1"/>
    <property type="match status" value="1"/>
</dbReference>
<name>A0A498R3N7_9FIRM</name>
<dbReference type="InterPro" id="IPR003141">
    <property type="entry name" value="Pol/His_phosphatase_N"/>
</dbReference>
<organism evidence="2 3">
    <name type="scientific">Lucifera butyrica</name>
    <dbReference type="NCBI Taxonomy" id="1351585"/>
    <lineage>
        <taxon>Bacteria</taxon>
        <taxon>Bacillati</taxon>
        <taxon>Bacillota</taxon>
        <taxon>Negativicutes</taxon>
        <taxon>Veillonellales</taxon>
        <taxon>Veillonellaceae</taxon>
        <taxon>Lucifera</taxon>
    </lineage>
</organism>
<dbReference type="InterPro" id="IPR016195">
    <property type="entry name" value="Pol/histidinol_Pase-like"/>
</dbReference>
<dbReference type="Gene3D" id="3.20.20.140">
    <property type="entry name" value="Metal-dependent hydrolases"/>
    <property type="match status" value="1"/>
</dbReference>
<dbReference type="GO" id="GO:0005829">
    <property type="term" value="C:cytosol"/>
    <property type="evidence" value="ECO:0007669"/>
    <property type="project" value="TreeGrafter"/>
</dbReference>
<feature type="domain" description="Polymerase/histidinol phosphatase N-terminal" evidence="1">
    <location>
        <begin position="5"/>
        <end position="79"/>
    </location>
</feature>
<evidence type="ECO:0000313" key="2">
    <source>
        <dbReference type="EMBL" id="VBB05467.1"/>
    </source>
</evidence>
<gene>
    <name evidence="2" type="ORF">LUCI_0677</name>
</gene>
<evidence type="ECO:0000313" key="3">
    <source>
        <dbReference type="Proteomes" id="UP000277811"/>
    </source>
</evidence>
<dbReference type="Proteomes" id="UP000277811">
    <property type="component" value="Unassembled WGS sequence"/>
</dbReference>
<dbReference type="Pfam" id="PF02811">
    <property type="entry name" value="PHP"/>
    <property type="match status" value="1"/>
</dbReference>
<dbReference type="PANTHER" id="PTHR36928">
    <property type="entry name" value="PHOSPHATASE YCDX-RELATED"/>
    <property type="match status" value="1"/>
</dbReference>
<dbReference type="GO" id="GO:0042578">
    <property type="term" value="F:phosphoric ester hydrolase activity"/>
    <property type="evidence" value="ECO:0007669"/>
    <property type="project" value="TreeGrafter"/>
</dbReference>
<protein>
    <recommendedName>
        <fullName evidence="1">Polymerase/histidinol phosphatase N-terminal domain-containing protein</fullName>
    </recommendedName>
</protein>
<sequence length="240" mass="26041">MKFVADLHVHTIASGHAYSTVLEVARAAADKGLELIALTDHGPSMPGGPHPYHFGNLAAIPAELFGVRILKGVEANVIDREGTLDLEDTRLAKLDIVLAGLHTVCSPYGTVAENTLMMINAMKNPWVDIIVHPGNPEYPVDEEAVVKAAVEQDVVIEINNSSLTVSRKGSRPHCDHIAALAKAYGAKIMLGSDSHLALSVGNFGEAVELLYNHDIGPEQVINTSVDRIYEHLNRRHRNRN</sequence>
<dbReference type="PANTHER" id="PTHR36928:SF1">
    <property type="entry name" value="PHOSPHATASE YCDX-RELATED"/>
    <property type="match status" value="1"/>
</dbReference>